<dbReference type="Proteomes" id="UP001487296">
    <property type="component" value="Unassembled WGS sequence"/>
</dbReference>
<evidence type="ECO:0000313" key="2">
    <source>
        <dbReference type="EMBL" id="MEQ2487741.1"/>
    </source>
</evidence>
<gene>
    <name evidence="2" type="ORF">AAAT34_11910</name>
</gene>
<reference evidence="2 3" key="1">
    <citation type="submission" date="2024-04" db="EMBL/GenBank/DDBJ databases">
        <title>Human intestinal bacterial collection.</title>
        <authorList>
            <person name="Pauvert C."/>
            <person name="Hitch T.C.A."/>
            <person name="Clavel T."/>
        </authorList>
    </citation>
    <scope>NUCLEOTIDE SEQUENCE [LARGE SCALE GENOMIC DNA]</scope>
    <source>
        <strain evidence="2 3">CLA-AA-H145</strain>
    </source>
</reference>
<protein>
    <submittedName>
        <fullName evidence="2">Uncharacterized protein</fullName>
    </submittedName>
</protein>
<keyword evidence="3" id="KW-1185">Reference proteome</keyword>
<dbReference type="EMBL" id="JBBNFP010000074">
    <property type="protein sequence ID" value="MEQ2487741.1"/>
    <property type="molecule type" value="Genomic_DNA"/>
</dbReference>
<proteinExistence type="predicted"/>
<sequence length="60" mass="6779">MRIRILQVLLGLMMMAPMVARAADGDKVIDVLVLKMADETTELFVLDDHPTLRWPTASLR</sequence>
<name>A0ABV1FTJ5_9BACT</name>
<keyword evidence="1" id="KW-0732">Signal</keyword>
<organism evidence="2 3">
    <name type="scientific">Hallella faecis</name>
    <dbReference type="NCBI Taxonomy" id="2841596"/>
    <lineage>
        <taxon>Bacteria</taxon>
        <taxon>Pseudomonadati</taxon>
        <taxon>Bacteroidota</taxon>
        <taxon>Bacteroidia</taxon>
        <taxon>Bacteroidales</taxon>
        <taxon>Prevotellaceae</taxon>
        <taxon>Hallella</taxon>
    </lineage>
</organism>
<accession>A0ABV1FTJ5</accession>
<evidence type="ECO:0000313" key="3">
    <source>
        <dbReference type="Proteomes" id="UP001487296"/>
    </source>
</evidence>
<comment type="caution">
    <text evidence="2">The sequence shown here is derived from an EMBL/GenBank/DDBJ whole genome shotgun (WGS) entry which is preliminary data.</text>
</comment>
<feature type="chain" id="PRO_5046514006" evidence="1">
    <location>
        <begin position="23"/>
        <end position="60"/>
    </location>
</feature>
<dbReference type="RefSeq" id="WP_215760822.1">
    <property type="nucleotide sequence ID" value="NZ_JAHKBE010000078.1"/>
</dbReference>
<feature type="signal peptide" evidence="1">
    <location>
        <begin position="1"/>
        <end position="22"/>
    </location>
</feature>
<evidence type="ECO:0000256" key="1">
    <source>
        <dbReference type="SAM" id="SignalP"/>
    </source>
</evidence>